<feature type="compositionally biased region" description="Basic and acidic residues" evidence="1">
    <location>
        <begin position="228"/>
        <end position="258"/>
    </location>
</feature>
<proteinExistence type="predicted"/>
<feature type="region of interest" description="Disordered" evidence="1">
    <location>
        <begin position="143"/>
        <end position="188"/>
    </location>
</feature>
<dbReference type="Proteomes" id="UP000269721">
    <property type="component" value="Unassembled WGS sequence"/>
</dbReference>
<feature type="region of interest" description="Disordered" evidence="1">
    <location>
        <begin position="226"/>
        <end position="275"/>
    </location>
</feature>
<feature type="compositionally biased region" description="Basic and acidic residues" evidence="1">
    <location>
        <begin position="151"/>
        <end position="164"/>
    </location>
</feature>
<feature type="compositionally biased region" description="Gly residues" evidence="1">
    <location>
        <begin position="264"/>
        <end position="275"/>
    </location>
</feature>
<reference evidence="3" key="1">
    <citation type="journal article" date="2018" name="Nat. Microbiol.">
        <title>Leveraging single-cell genomics to expand the fungal tree of life.</title>
        <authorList>
            <person name="Ahrendt S.R."/>
            <person name="Quandt C.A."/>
            <person name="Ciobanu D."/>
            <person name="Clum A."/>
            <person name="Salamov A."/>
            <person name="Andreopoulos B."/>
            <person name="Cheng J.F."/>
            <person name="Woyke T."/>
            <person name="Pelin A."/>
            <person name="Henrissat B."/>
            <person name="Reynolds N.K."/>
            <person name="Benny G.L."/>
            <person name="Smith M.E."/>
            <person name="James T.Y."/>
            <person name="Grigoriev I.V."/>
        </authorList>
    </citation>
    <scope>NUCLEOTIDE SEQUENCE [LARGE SCALE GENOMIC DNA]</scope>
</reference>
<gene>
    <name evidence="2" type="ORF">BDK51DRAFT_41695</name>
</gene>
<evidence type="ECO:0000256" key="1">
    <source>
        <dbReference type="SAM" id="MobiDB-lite"/>
    </source>
</evidence>
<evidence type="ECO:0000313" key="2">
    <source>
        <dbReference type="EMBL" id="RKO87444.1"/>
    </source>
</evidence>
<keyword evidence="3" id="KW-1185">Reference proteome</keyword>
<accession>A0A4P9W5B7</accession>
<sequence length="275" mass="29901">MSNHTPILCTVPNSNWRLSKWLKHRLRHLRPSHGRGHCQGMVDHPTPHPDLACPLCDTSTYIVDLDTWEQFLVDHLEDHISSQAAEDPYVHVVGGGNGLPVSSGQFSFSQFRSGGTTTVRVTGGAAQAAMAWAASIAGMARTLDEDSPEEDSQHRNDDINKDDDQIGGGGPNPLGGDNNQRPLKPLFLRSDDTDHSAAEEYDAVAQGILLQEDRAKKTLANHLAWEGRPAEDNKADKDKGLWGDKVTDRNETRDRDPIADPDGSQGGAGGEQMST</sequence>
<organism evidence="2 3">
    <name type="scientific">Blyttiomyces helicus</name>
    <dbReference type="NCBI Taxonomy" id="388810"/>
    <lineage>
        <taxon>Eukaryota</taxon>
        <taxon>Fungi</taxon>
        <taxon>Fungi incertae sedis</taxon>
        <taxon>Chytridiomycota</taxon>
        <taxon>Chytridiomycota incertae sedis</taxon>
        <taxon>Chytridiomycetes</taxon>
        <taxon>Chytridiomycetes incertae sedis</taxon>
        <taxon>Blyttiomyces</taxon>
    </lineage>
</organism>
<evidence type="ECO:0000313" key="3">
    <source>
        <dbReference type="Proteomes" id="UP000269721"/>
    </source>
</evidence>
<dbReference type="EMBL" id="KZ997418">
    <property type="protein sequence ID" value="RKO87444.1"/>
    <property type="molecule type" value="Genomic_DNA"/>
</dbReference>
<name>A0A4P9W5B7_9FUNG</name>
<protein>
    <submittedName>
        <fullName evidence="2">Uncharacterized protein</fullName>
    </submittedName>
</protein>
<dbReference type="AlphaFoldDB" id="A0A4P9W5B7"/>